<dbReference type="STRING" id="1193182.BN11_1790004"/>
<gene>
    <name evidence="9 11" type="primary">tatA</name>
    <name evidence="11" type="ORF">BN11_1790004</name>
</gene>
<evidence type="ECO:0000256" key="2">
    <source>
        <dbReference type="ARBA" id="ARBA00022448"/>
    </source>
</evidence>
<dbReference type="HAMAP" id="MF_00236">
    <property type="entry name" value="TatA_E"/>
    <property type="match status" value="1"/>
</dbReference>
<keyword evidence="7 9" id="KW-0811">Translocation</keyword>
<evidence type="ECO:0000256" key="3">
    <source>
        <dbReference type="ARBA" id="ARBA00022475"/>
    </source>
</evidence>
<name>W6JUI1_9MICO</name>
<keyword evidence="8 9" id="KW-0472">Membrane</keyword>
<comment type="caution">
    <text evidence="11">The sequence shown here is derived from an EMBL/GenBank/DDBJ whole genome shotgun (WGS) entry which is preliminary data.</text>
</comment>
<dbReference type="Proteomes" id="UP000035763">
    <property type="component" value="Unassembled WGS sequence"/>
</dbReference>
<sequence length="101" mass="10773">MPNLGPTELIIIALVIILLFGWKRLPDAARSLGRSARVFKSEVNEMKAEDEARKRADGTMTTGTTTTGTTTTGSAGSTTVEGSALREDNSPRTDNQSGHTH</sequence>
<reference evidence="11 12" key="1">
    <citation type="journal article" date="2013" name="ISME J.">
        <title>A metabolic model for members of the genus Tetrasphaera involved in enhanced biological phosphorus removal.</title>
        <authorList>
            <person name="Kristiansen R."/>
            <person name="Nguyen H.T.T."/>
            <person name="Saunders A.M."/>
            <person name="Nielsen J.L."/>
            <person name="Wimmer R."/>
            <person name="Le V.Q."/>
            <person name="McIlroy S.J."/>
            <person name="Petrovski S."/>
            <person name="Seviour R.J."/>
            <person name="Calteau A."/>
            <person name="Nielsen K.L."/>
            <person name="Nielsen P.H."/>
        </authorList>
    </citation>
    <scope>NUCLEOTIDE SEQUENCE [LARGE SCALE GENOMIC DNA]</scope>
    <source>
        <strain evidence="11 12">Ben110</strain>
    </source>
</reference>
<dbReference type="GO" id="GO:0008320">
    <property type="term" value="F:protein transmembrane transporter activity"/>
    <property type="evidence" value="ECO:0007669"/>
    <property type="project" value="UniProtKB-UniRule"/>
</dbReference>
<keyword evidence="4 9" id="KW-0812">Transmembrane</keyword>
<dbReference type="InterPro" id="IPR006312">
    <property type="entry name" value="TatA/E"/>
</dbReference>
<dbReference type="GO" id="GO:0033281">
    <property type="term" value="C:TAT protein transport complex"/>
    <property type="evidence" value="ECO:0007669"/>
    <property type="project" value="UniProtKB-UniRule"/>
</dbReference>
<evidence type="ECO:0000256" key="5">
    <source>
        <dbReference type="ARBA" id="ARBA00022927"/>
    </source>
</evidence>
<dbReference type="NCBIfam" id="TIGR01411">
    <property type="entry name" value="tatAE"/>
    <property type="match status" value="1"/>
</dbReference>
<keyword evidence="3 9" id="KW-1003">Cell membrane</keyword>
<dbReference type="OrthoDB" id="5245163at2"/>
<evidence type="ECO:0000313" key="12">
    <source>
        <dbReference type="Proteomes" id="UP000035763"/>
    </source>
</evidence>
<accession>W6JUI1</accession>
<comment type="similarity">
    <text evidence="9">Belongs to the TatA/E family.</text>
</comment>
<comment type="function">
    <text evidence="9">Part of the twin-arginine translocation (Tat) system that transports large folded proteins containing a characteristic twin-arginine motif in their signal peptide across membranes. TatA could form the protein-conducting channel of the Tat system.</text>
</comment>
<feature type="transmembrane region" description="Helical" evidence="9">
    <location>
        <begin position="6"/>
        <end position="22"/>
    </location>
</feature>
<keyword evidence="12" id="KW-1185">Reference proteome</keyword>
<feature type="compositionally biased region" description="Polar residues" evidence="10">
    <location>
        <begin position="92"/>
        <end position="101"/>
    </location>
</feature>
<feature type="compositionally biased region" description="Basic and acidic residues" evidence="10">
    <location>
        <begin position="46"/>
        <end position="57"/>
    </location>
</feature>
<evidence type="ECO:0000256" key="10">
    <source>
        <dbReference type="SAM" id="MobiDB-lite"/>
    </source>
</evidence>
<evidence type="ECO:0000256" key="6">
    <source>
        <dbReference type="ARBA" id="ARBA00022989"/>
    </source>
</evidence>
<dbReference type="EMBL" id="CAJA01000089">
    <property type="protein sequence ID" value="CCH72577.1"/>
    <property type="molecule type" value="Genomic_DNA"/>
</dbReference>
<organism evidence="11 12">
    <name type="scientific">Nostocoides australiense Ben110</name>
    <dbReference type="NCBI Taxonomy" id="1193182"/>
    <lineage>
        <taxon>Bacteria</taxon>
        <taxon>Bacillati</taxon>
        <taxon>Actinomycetota</taxon>
        <taxon>Actinomycetes</taxon>
        <taxon>Micrococcales</taxon>
        <taxon>Intrasporangiaceae</taxon>
        <taxon>Nostocoides</taxon>
    </lineage>
</organism>
<dbReference type="PANTHER" id="PTHR42982:SF8">
    <property type="entry name" value="SEC-INDEPENDENT PROTEIN TRANSLOCASE PROTEIN TATA"/>
    <property type="match status" value="1"/>
</dbReference>
<comment type="subunit">
    <text evidence="9">The Tat system comprises two distinct complexes: a TatABC complex, containing multiple copies of TatA, TatB and TatC subunits, and a separate TatA complex, containing only TatA subunits. Substrates initially bind to the TatABC complex, which probably triggers association of the separate TatA complex to form the active translocon.</text>
</comment>
<evidence type="ECO:0000256" key="1">
    <source>
        <dbReference type="ARBA" id="ARBA00004162"/>
    </source>
</evidence>
<keyword evidence="6 9" id="KW-1133">Transmembrane helix</keyword>
<dbReference type="Pfam" id="PF02416">
    <property type="entry name" value="TatA_B_E"/>
    <property type="match status" value="1"/>
</dbReference>
<dbReference type="Gene3D" id="1.20.5.3310">
    <property type="match status" value="1"/>
</dbReference>
<feature type="compositionally biased region" description="Low complexity" evidence="10">
    <location>
        <begin position="58"/>
        <end position="79"/>
    </location>
</feature>
<evidence type="ECO:0000313" key="11">
    <source>
        <dbReference type="EMBL" id="CCH72577.1"/>
    </source>
</evidence>
<proteinExistence type="inferred from homology"/>
<dbReference type="GO" id="GO:0043953">
    <property type="term" value="P:protein transport by the Tat complex"/>
    <property type="evidence" value="ECO:0007669"/>
    <property type="project" value="UniProtKB-UniRule"/>
</dbReference>
<evidence type="ECO:0000256" key="4">
    <source>
        <dbReference type="ARBA" id="ARBA00022692"/>
    </source>
</evidence>
<protein>
    <recommendedName>
        <fullName evidence="9">Sec-independent protein translocase protein TatA</fullName>
    </recommendedName>
</protein>
<comment type="subcellular location">
    <subcellularLocation>
        <location evidence="1 9">Cell membrane</location>
        <topology evidence="1 9">Single-pass membrane protein</topology>
    </subcellularLocation>
</comment>
<dbReference type="RefSeq" id="WP_048698036.1">
    <property type="nucleotide sequence ID" value="NZ_HG764815.1"/>
</dbReference>
<keyword evidence="2 9" id="KW-0813">Transport</keyword>
<feature type="region of interest" description="Disordered" evidence="10">
    <location>
        <begin position="46"/>
        <end position="101"/>
    </location>
</feature>
<dbReference type="InterPro" id="IPR003369">
    <property type="entry name" value="TatA/B/E"/>
</dbReference>
<keyword evidence="5 9" id="KW-0653">Protein transport</keyword>
<dbReference type="AlphaFoldDB" id="W6JUI1"/>
<evidence type="ECO:0000256" key="7">
    <source>
        <dbReference type="ARBA" id="ARBA00023010"/>
    </source>
</evidence>
<dbReference type="NCBIfam" id="NF001854">
    <property type="entry name" value="PRK00575.1"/>
    <property type="match status" value="1"/>
</dbReference>
<dbReference type="PANTHER" id="PTHR42982">
    <property type="entry name" value="SEC-INDEPENDENT PROTEIN TRANSLOCASE PROTEIN TATA"/>
    <property type="match status" value="1"/>
</dbReference>
<evidence type="ECO:0000256" key="8">
    <source>
        <dbReference type="ARBA" id="ARBA00023136"/>
    </source>
</evidence>
<evidence type="ECO:0000256" key="9">
    <source>
        <dbReference type="HAMAP-Rule" id="MF_00236"/>
    </source>
</evidence>